<dbReference type="PANTHER" id="PTHR11129">
    <property type="entry name" value="PROTEIN FARNESYLTRANSFERASE ALPHA SUBUNIT/RAB GERANYLGERANYL TRANSFERASE ALPHA SUBUNIT"/>
    <property type="match status" value="1"/>
</dbReference>
<comment type="function">
    <text evidence="9">Catalyzes the transfer of a geranyl-geranyl moiety from geranyl-geranyl pyrophosphate to cysteines occuring in specific C-terminal amino acid sequences.</text>
</comment>
<dbReference type="Gene3D" id="2.60.40.1130">
    <property type="entry name" value="Rab geranylgeranyltransferase alpha-subunit, insert domain"/>
    <property type="match status" value="1"/>
</dbReference>
<dbReference type="EC" id="2.5.1.60" evidence="2 9"/>
<protein>
    <recommendedName>
        <fullName evidence="3 9">Geranylgeranyl transferase type-2 subunit alpha</fullName>
        <ecNumber evidence="2 9">2.5.1.60</ecNumber>
    </recommendedName>
    <alternativeName>
        <fullName evidence="7 9">Geranylgeranyl transferase type II subunit alpha</fullName>
    </alternativeName>
</protein>
<dbReference type="GO" id="GO:0004663">
    <property type="term" value="F:Rab geranylgeranyltransferase activity"/>
    <property type="evidence" value="ECO:0007669"/>
    <property type="project" value="UniProtKB-UniRule"/>
</dbReference>
<reference evidence="11 12" key="1">
    <citation type="submission" date="2023-11" db="EMBL/GenBank/DDBJ databases">
        <title>Halocaridina rubra genome assembly.</title>
        <authorList>
            <person name="Smith C."/>
        </authorList>
    </citation>
    <scope>NUCLEOTIDE SEQUENCE [LARGE SCALE GENOMIC DNA]</scope>
    <source>
        <strain evidence="11">EP-1</strain>
        <tissue evidence="11">Whole</tissue>
    </source>
</reference>
<dbReference type="PROSITE" id="PS51450">
    <property type="entry name" value="LRR"/>
    <property type="match status" value="1"/>
</dbReference>
<comment type="catalytic activity">
    <reaction evidence="8 9">
        <text>geranylgeranyl diphosphate + L-cysteinyl-[protein] = S-geranylgeranyl-L-cysteinyl-[protein] + diphosphate</text>
        <dbReference type="Rhea" id="RHEA:21240"/>
        <dbReference type="Rhea" id="RHEA-COMP:10131"/>
        <dbReference type="Rhea" id="RHEA-COMP:11537"/>
        <dbReference type="ChEBI" id="CHEBI:29950"/>
        <dbReference type="ChEBI" id="CHEBI:33019"/>
        <dbReference type="ChEBI" id="CHEBI:57533"/>
        <dbReference type="ChEBI" id="CHEBI:86021"/>
        <dbReference type="EC" id="2.5.1.60"/>
    </reaction>
</comment>
<organism evidence="11 12">
    <name type="scientific">Halocaridina rubra</name>
    <name type="common">Hawaiian red shrimp</name>
    <dbReference type="NCBI Taxonomy" id="373956"/>
    <lineage>
        <taxon>Eukaryota</taxon>
        <taxon>Metazoa</taxon>
        <taxon>Ecdysozoa</taxon>
        <taxon>Arthropoda</taxon>
        <taxon>Crustacea</taxon>
        <taxon>Multicrustacea</taxon>
        <taxon>Malacostraca</taxon>
        <taxon>Eumalacostraca</taxon>
        <taxon>Eucarida</taxon>
        <taxon>Decapoda</taxon>
        <taxon>Pleocyemata</taxon>
        <taxon>Caridea</taxon>
        <taxon>Atyoidea</taxon>
        <taxon>Atyidae</taxon>
        <taxon>Halocaridina</taxon>
    </lineage>
</organism>
<feature type="compositionally biased region" description="Basic and acidic residues" evidence="10">
    <location>
        <begin position="14"/>
        <end position="23"/>
    </location>
</feature>
<evidence type="ECO:0000256" key="5">
    <source>
        <dbReference type="ARBA" id="ARBA00022679"/>
    </source>
</evidence>
<evidence type="ECO:0000256" key="9">
    <source>
        <dbReference type="RuleBase" id="RU367120"/>
    </source>
</evidence>
<accession>A0AAN9FTZ5</accession>
<evidence type="ECO:0000256" key="6">
    <source>
        <dbReference type="ARBA" id="ARBA00022737"/>
    </source>
</evidence>
<dbReference type="AlphaFoldDB" id="A0AAN9FTZ5"/>
<dbReference type="SUPFAM" id="SSF48439">
    <property type="entry name" value="Protein prenylyltransferase"/>
    <property type="match status" value="1"/>
</dbReference>
<evidence type="ECO:0000313" key="12">
    <source>
        <dbReference type="Proteomes" id="UP001381693"/>
    </source>
</evidence>
<dbReference type="InterPro" id="IPR001611">
    <property type="entry name" value="Leu-rich_rpt"/>
</dbReference>
<dbReference type="GO" id="GO:0097354">
    <property type="term" value="P:prenylation"/>
    <property type="evidence" value="ECO:0007669"/>
    <property type="project" value="UniProtKB-UniRule"/>
</dbReference>
<dbReference type="InterPro" id="IPR032675">
    <property type="entry name" value="LRR_dom_sf"/>
</dbReference>
<dbReference type="SUPFAM" id="SSF52058">
    <property type="entry name" value="L domain-like"/>
    <property type="match status" value="1"/>
</dbReference>
<dbReference type="Gene3D" id="1.25.40.120">
    <property type="entry name" value="Protein prenylyltransferase"/>
    <property type="match status" value="1"/>
</dbReference>
<keyword evidence="5 9" id="KW-0808">Transferase</keyword>
<evidence type="ECO:0000313" key="11">
    <source>
        <dbReference type="EMBL" id="KAK7086553.1"/>
    </source>
</evidence>
<name>A0AAN9FTZ5_HALRR</name>
<gene>
    <name evidence="11" type="ORF">SK128_010526</name>
</gene>
<dbReference type="Gene3D" id="3.80.10.10">
    <property type="entry name" value="Ribonuclease Inhibitor"/>
    <property type="match status" value="1"/>
</dbReference>
<evidence type="ECO:0000256" key="3">
    <source>
        <dbReference type="ARBA" id="ARBA00014772"/>
    </source>
</evidence>
<comment type="caution">
    <text evidence="11">The sequence shown here is derived from an EMBL/GenBank/DDBJ whole genome shotgun (WGS) entry which is preliminary data.</text>
</comment>
<evidence type="ECO:0000256" key="4">
    <source>
        <dbReference type="ARBA" id="ARBA00022602"/>
    </source>
</evidence>
<evidence type="ECO:0000256" key="2">
    <source>
        <dbReference type="ARBA" id="ARBA00012656"/>
    </source>
</evidence>
<keyword evidence="4 9" id="KW-0637">Prenyltransferase</keyword>
<dbReference type="Pfam" id="PF01239">
    <property type="entry name" value="PPTA"/>
    <property type="match status" value="5"/>
</dbReference>
<dbReference type="GO" id="GO:0005968">
    <property type="term" value="C:Rab-protein geranylgeranyltransferase complex"/>
    <property type="evidence" value="ECO:0007669"/>
    <property type="project" value="TreeGrafter"/>
</dbReference>
<sequence>MHGRLKIKTTAEQAAEKEKEREEKRKVYLGGLNKVFSKRSSETYDEEGLKITAQLLTANPDAATLWNFRREILLNMKGEDEEAWTKLLMGELTMVEHCLMKNPKSYGAWHHRCWTMKTFPTPPWAAELDLCNKYLKLDERNFHCWDYRRFITAGSEKRPEDELKISKELIERNMSNYSAWHYRSKLLPLVCPPLPNTPHPVPVDVLIKELKTVVEAVFTDPSDQSPWFFLRWLINREEKSPRLLKIGLIENEKNNFVCTYSQKVCQGYAPTITVNDEEQMNLLWFSPNGETYSNVWATKLVLPANESTKIEILRNSSDRKTIIIPAGATHLVEWVTGLEVGGEELSDLTRSTLEEVKENCVTLDELDPDNKWVLLTLVDILWALDARNYLEKIKQYLAQLQSLDPLRSSYYSDMKSKLAMETTIAHERGAAESGVVFKLSESNLTRITSSHLLACYTMVDLSSNRLTSIKPLSNLLACKELILNNNNIYDLSALSGLSALEKLHLANNWLCCQDQLKCLQGLTALVYLDISSNPVCEVAGTEAALSEILPSVQTLKVT</sequence>
<dbReference type="Proteomes" id="UP001381693">
    <property type="component" value="Unassembled WGS sequence"/>
</dbReference>
<dbReference type="PANTHER" id="PTHR11129:SF2">
    <property type="entry name" value="GERANYLGERANYL TRANSFERASE TYPE-2 SUBUNIT ALPHA"/>
    <property type="match status" value="1"/>
</dbReference>
<dbReference type="PROSITE" id="PS51147">
    <property type="entry name" value="PFTA"/>
    <property type="match status" value="5"/>
</dbReference>
<evidence type="ECO:0000256" key="7">
    <source>
        <dbReference type="ARBA" id="ARBA00031267"/>
    </source>
</evidence>
<dbReference type="EMBL" id="JAXCGZ010000150">
    <property type="protein sequence ID" value="KAK7086553.1"/>
    <property type="molecule type" value="Genomic_DNA"/>
</dbReference>
<comment type="similarity">
    <text evidence="1 9">Belongs to the protein prenyltransferase subunit alpha family.</text>
</comment>
<evidence type="ECO:0000256" key="8">
    <source>
        <dbReference type="ARBA" id="ARBA00047658"/>
    </source>
</evidence>
<keyword evidence="12" id="KW-1185">Reference proteome</keyword>
<dbReference type="InterPro" id="IPR002088">
    <property type="entry name" value="Prenyl_trans_a"/>
</dbReference>
<feature type="region of interest" description="Disordered" evidence="10">
    <location>
        <begin position="1"/>
        <end position="23"/>
    </location>
</feature>
<evidence type="ECO:0000256" key="10">
    <source>
        <dbReference type="SAM" id="MobiDB-lite"/>
    </source>
</evidence>
<proteinExistence type="inferred from homology"/>
<keyword evidence="6" id="KW-0677">Repeat</keyword>
<evidence type="ECO:0000256" key="1">
    <source>
        <dbReference type="ARBA" id="ARBA00006734"/>
    </source>
</evidence>
<dbReference type="FunFam" id="1.25.40.120:FF:000035">
    <property type="entry name" value="Geranylgeranyl transferase type-2 subunit alpha"/>
    <property type="match status" value="1"/>
</dbReference>